<keyword evidence="3" id="KW-0804">Transcription</keyword>
<feature type="domain" description="Myb-like" evidence="6">
    <location>
        <begin position="31"/>
        <end position="85"/>
    </location>
</feature>
<dbReference type="InterPro" id="IPR001005">
    <property type="entry name" value="SANT/Myb"/>
</dbReference>
<comment type="caution">
    <text evidence="8">The sequence shown here is derived from an EMBL/GenBank/DDBJ whole genome shotgun (WGS) entry which is preliminary data.</text>
</comment>
<feature type="compositionally biased region" description="Low complexity" evidence="5">
    <location>
        <begin position="17"/>
        <end position="28"/>
    </location>
</feature>
<keyword evidence="4" id="KW-0539">Nucleus</keyword>
<dbReference type="Gene3D" id="1.10.10.60">
    <property type="entry name" value="Homeodomain-like"/>
    <property type="match status" value="2"/>
</dbReference>
<feature type="domain" description="HTH myb-type" evidence="7">
    <location>
        <begin position="32"/>
        <end position="89"/>
    </location>
</feature>
<sequence length="144" mass="16204">MPRSASPRNLASGTDIPSSSTMTPTESSPRPPAIRRKAWTRQEDDKLFQAVDQETPGAINWHRVAARVGTKRSNKDVRKRWLRRIESCRIARGPWLPEEDDRLRQAIAVSGPKWVHVANSVGTRNSEREYNVLPGELGNHCRGG</sequence>
<dbReference type="PANTHER" id="PTHR46621:SF1">
    <property type="entry name" value="SNRNA-ACTIVATING PROTEIN COMPLEX SUBUNIT 4"/>
    <property type="match status" value="1"/>
</dbReference>
<evidence type="ECO:0000256" key="5">
    <source>
        <dbReference type="SAM" id="MobiDB-lite"/>
    </source>
</evidence>
<evidence type="ECO:0000256" key="1">
    <source>
        <dbReference type="ARBA" id="ARBA00023015"/>
    </source>
</evidence>
<evidence type="ECO:0000313" key="9">
    <source>
        <dbReference type="Proteomes" id="UP000077671"/>
    </source>
</evidence>
<dbReference type="EMBL" id="LWDD02000017">
    <property type="protein sequence ID" value="KAE8265347.1"/>
    <property type="molecule type" value="Genomic_DNA"/>
</dbReference>
<evidence type="ECO:0000256" key="3">
    <source>
        <dbReference type="ARBA" id="ARBA00023163"/>
    </source>
</evidence>
<dbReference type="GO" id="GO:0042796">
    <property type="term" value="P:snRNA transcription by RNA polymerase III"/>
    <property type="evidence" value="ECO:0007669"/>
    <property type="project" value="TreeGrafter"/>
</dbReference>
<dbReference type="PANTHER" id="PTHR46621">
    <property type="entry name" value="SNRNA-ACTIVATING PROTEIN COMPLEX SUBUNIT 4"/>
    <property type="match status" value="1"/>
</dbReference>
<dbReference type="CDD" id="cd00167">
    <property type="entry name" value="SANT"/>
    <property type="match status" value="2"/>
</dbReference>
<dbReference type="GO" id="GO:0019185">
    <property type="term" value="C:snRNA-activating protein complex"/>
    <property type="evidence" value="ECO:0007669"/>
    <property type="project" value="TreeGrafter"/>
</dbReference>
<dbReference type="InterPro" id="IPR051575">
    <property type="entry name" value="Myb-like_DNA-bd"/>
</dbReference>
<dbReference type="Proteomes" id="UP000077671">
    <property type="component" value="Unassembled WGS sequence"/>
</dbReference>
<name>A0A8T8TV65_9BASI</name>
<protein>
    <recommendedName>
        <fullName evidence="10">Myb-like domain-containing protein</fullName>
    </recommendedName>
</protein>
<keyword evidence="1" id="KW-0805">Transcription regulation</keyword>
<gene>
    <name evidence="8" type="ORF">A4X03_0g323</name>
</gene>
<dbReference type="InterPro" id="IPR009057">
    <property type="entry name" value="Homeodomain-like_sf"/>
</dbReference>
<dbReference type="SUPFAM" id="SSF46689">
    <property type="entry name" value="Homeodomain-like"/>
    <property type="match status" value="1"/>
</dbReference>
<feature type="compositionally biased region" description="Polar residues" evidence="5">
    <location>
        <begin position="1"/>
        <end position="16"/>
    </location>
</feature>
<dbReference type="GO" id="GO:0000978">
    <property type="term" value="F:RNA polymerase II cis-regulatory region sequence-specific DNA binding"/>
    <property type="evidence" value="ECO:0007669"/>
    <property type="project" value="TreeGrafter"/>
</dbReference>
<evidence type="ECO:0000313" key="8">
    <source>
        <dbReference type="EMBL" id="KAE8265347.1"/>
    </source>
</evidence>
<evidence type="ECO:0000256" key="2">
    <source>
        <dbReference type="ARBA" id="ARBA00023125"/>
    </source>
</evidence>
<dbReference type="GO" id="GO:0001006">
    <property type="term" value="F:RNA polymerase III type 3 promoter sequence-specific DNA binding"/>
    <property type="evidence" value="ECO:0007669"/>
    <property type="project" value="TreeGrafter"/>
</dbReference>
<dbReference type="InterPro" id="IPR017930">
    <property type="entry name" value="Myb_dom"/>
</dbReference>
<dbReference type="AlphaFoldDB" id="A0A8T8TV65"/>
<evidence type="ECO:0000256" key="4">
    <source>
        <dbReference type="ARBA" id="ARBA00023242"/>
    </source>
</evidence>
<proteinExistence type="predicted"/>
<feature type="domain" description="HTH myb-type" evidence="7">
    <location>
        <begin position="90"/>
        <end position="125"/>
    </location>
</feature>
<organism evidence="8 9">
    <name type="scientific">Tilletia caries</name>
    <name type="common">wheat bunt fungus</name>
    <dbReference type="NCBI Taxonomy" id="13290"/>
    <lineage>
        <taxon>Eukaryota</taxon>
        <taxon>Fungi</taxon>
        <taxon>Dikarya</taxon>
        <taxon>Basidiomycota</taxon>
        <taxon>Ustilaginomycotina</taxon>
        <taxon>Exobasidiomycetes</taxon>
        <taxon>Tilletiales</taxon>
        <taxon>Tilletiaceae</taxon>
        <taxon>Tilletia</taxon>
    </lineage>
</organism>
<accession>A0A8T8TV65</accession>
<reference evidence="8" key="1">
    <citation type="submission" date="2016-04" db="EMBL/GenBank/DDBJ databases">
        <authorList>
            <person name="Nguyen H.D."/>
            <person name="Kesanakurti P."/>
            <person name="Cullis J."/>
            <person name="Levesque C.A."/>
            <person name="Hambleton S."/>
        </authorList>
    </citation>
    <scope>NUCLEOTIDE SEQUENCE</scope>
    <source>
        <strain evidence="8">DAOMC 238032</strain>
    </source>
</reference>
<dbReference type="PROSITE" id="PS50090">
    <property type="entry name" value="MYB_LIKE"/>
    <property type="match status" value="1"/>
</dbReference>
<evidence type="ECO:0008006" key="10">
    <source>
        <dbReference type="Google" id="ProtNLM"/>
    </source>
</evidence>
<dbReference type="Pfam" id="PF13921">
    <property type="entry name" value="Myb_DNA-bind_6"/>
    <property type="match status" value="1"/>
</dbReference>
<evidence type="ECO:0000259" key="6">
    <source>
        <dbReference type="PROSITE" id="PS50090"/>
    </source>
</evidence>
<dbReference type="GO" id="GO:0042795">
    <property type="term" value="P:snRNA transcription by RNA polymerase II"/>
    <property type="evidence" value="ECO:0007669"/>
    <property type="project" value="TreeGrafter"/>
</dbReference>
<keyword evidence="2" id="KW-0238">DNA-binding</keyword>
<dbReference type="PROSITE" id="PS51294">
    <property type="entry name" value="HTH_MYB"/>
    <property type="match status" value="2"/>
</dbReference>
<reference evidence="8" key="2">
    <citation type="journal article" date="2019" name="IMA Fungus">
        <title>Genome sequencing and comparison of five Tilletia species to identify candidate genes for the detection of regulated species infecting wheat.</title>
        <authorList>
            <person name="Nguyen H.D.T."/>
            <person name="Sultana T."/>
            <person name="Kesanakurti P."/>
            <person name="Hambleton S."/>
        </authorList>
    </citation>
    <scope>NUCLEOTIDE SEQUENCE</scope>
    <source>
        <strain evidence="8">DAOMC 238032</strain>
    </source>
</reference>
<evidence type="ECO:0000259" key="7">
    <source>
        <dbReference type="PROSITE" id="PS51294"/>
    </source>
</evidence>
<dbReference type="SMART" id="SM00717">
    <property type="entry name" value="SANT"/>
    <property type="match status" value="2"/>
</dbReference>
<feature type="region of interest" description="Disordered" evidence="5">
    <location>
        <begin position="1"/>
        <end position="42"/>
    </location>
</feature>